<dbReference type="GO" id="GO:0005737">
    <property type="term" value="C:cytoplasm"/>
    <property type="evidence" value="ECO:0007669"/>
    <property type="project" value="TreeGrafter"/>
</dbReference>
<sequence length="153" mass="16735">MLIEVGTEAPDFTLKADTGEDFRLRDLRGHIRAMLVFYPKDFTPGCTDQLIQVRKNIEHLRGAGIEPMGVNSGSADSHQRFREEHALNFDLLVDEGDGVARAYGAIKEDGAGIQRAVVVVGKDGKVVFAETGAPPWQRILSAMRTTDDIPAVT</sequence>
<evidence type="ECO:0000256" key="10">
    <source>
        <dbReference type="ARBA" id="ARBA00038489"/>
    </source>
</evidence>
<gene>
    <name evidence="15" type="ORF">AVDCRST_MAG87-999</name>
</gene>
<evidence type="ECO:0000256" key="3">
    <source>
        <dbReference type="ARBA" id="ARBA00013017"/>
    </source>
</evidence>
<protein>
    <recommendedName>
        <fullName evidence="3">thioredoxin-dependent peroxiredoxin</fullName>
        <ecNumber evidence="3">1.11.1.24</ecNumber>
    </recommendedName>
    <alternativeName>
        <fullName evidence="9">Thioredoxin peroxidase</fullName>
    </alternativeName>
    <alternativeName>
        <fullName evidence="11">Thioredoxin-dependent peroxiredoxin Bcp</fullName>
    </alternativeName>
</protein>
<dbReference type="InterPro" id="IPR013766">
    <property type="entry name" value="Thioredoxin_domain"/>
</dbReference>
<evidence type="ECO:0000256" key="11">
    <source>
        <dbReference type="ARBA" id="ARBA00042639"/>
    </source>
</evidence>
<dbReference type="GO" id="GO:0008379">
    <property type="term" value="F:thioredoxin peroxidase activity"/>
    <property type="evidence" value="ECO:0007669"/>
    <property type="project" value="TreeGrafter"/>
</dbReference>
<dbReference type="EC" id="1.11.1.24" evidence="3"/>
<accession>A0A6J4UP66</accession>
<dbReference type="Gene3D" id="3.40.30.10">
    <property type="entry name" value="Glutaredoxin"/>
    <property type="match status" value="1"/>
</dbReference>
<feature type="active site" description="Cysteine sulfenic acid (-SOH) intermediate; for peroxidase activity" evidence="13">
    <location>
        <position position="46"/>
    </location>
</feature>
<dbReference type="InterPro" id="IPR024706">
    <property type="entry name" value="Peroxiredoxin_AhpC-typ"/>
</dbReference>
<evidence type="ECO:0000256" key="7">
    <source>
        <dbReference type="ARBA" id="ARBA00023157"/>
    </source>
</evidence>
<proteinExistence type="inferred from homology"/>
<dbReference type="GO" id="GO:0034599">
    <property type="term" value="P:cellular response to oxidative stress"/>
    <property type="evidence" value="ECO:0007669"/>
    <property type="project" value="TreeGrafter"/>
</dbReference>
<evidence type="ECO:0000256" key="9">
    <source>
        <dbReference type="ARBA" id="ARBA00032824"/>
    </source>
</evidence>
<dbReference type="InterPro" id="IPR000866">
    <property type="entry name" value="AhpC/TSA"/>
</dbReference>
<dbReference type="InterPro" id="IPR050924">
    <property type="entry name" value="Peroxiredoxin_BCP/PrxQ"/>
</dbReference>
<comment type="catalytic activity">
    <reaction evidence="12">
        <text>a hydroperoxide + [thioredoxin]-dithiol = an alcohol + [thioredoxin]-disulfide + H2O</text>
        <dbReference type="Rhea" id="RHEA:62620"/>
        <dbReference type="Rhea" id="RHEA-COMP:10698"/>
        <dbReference type="Rhea" id="RHEA-COMP:10700"/>
        <dbReference type="ChEBI" id="CHEBI:15377"/>
        <dbReference type="ChEBI" id="CHEBI:29950"/>
        <dbReference type="ChEBI" id="CHEBI:30879"/>
        <dbReference type="ChEBI" id="CHEBI:35924"/>
        <dbReference type="ChEBI" id="CHEBI:50058"/>
        <dbReference type="EC" id="1.11.1.24"/>
    </reaction>
</comment>
<evidence type="ECO:0000256" key="13">
    <source>
        <dbReference type="PIRSR" id="PIRSR000239-1"/>
    </source>
</evidence>
<evidence type="ECO:0000256" key="2">
    <source>
        <dbReference type="ARBA" id="ARBA00011245"/>
    </source>
</evidence>
<evidence type="ECO:0000256" key="1">
    <source>
        <dbReference type="ARBA" id="ARBA00003330"/>
    </source>
</evidence>
<evidence type="ECO:0000256" key="5">
    <source>
        <dbReference type="ARBA" id="ARBA00022862"/>
    </source>
</evidence>
<evidence type="ECO:0000259" key="14">
    <source>
        <dbReference type="PROSITE" id="PS51352"/>
    </source>
</evidence>
<dbReference type="AlphaFoldDB" id="A0A6J4UP66"/>
<keyword evidence="6" id="KW-0560">Oxidoreductase</keyword>
<name>A0A6J4UP66_9BACT</name>
<dbReference type="PIRSF" id="PIRSF000239">
    <property type="entry name" value="AHPC"/>
    <property type="match status" value="1"/>
</dbReference>
<evidence type="ECO:0000256" key="6">
    <source>
        <dbReference type="ARBA" id="ARBA00023002"/>
    </source>
</evidence>
<dbReference type="PANTHER" id="PTHR42801">
    <property type="entry name" value="THIOREDOXIN-DEPENDENT PEROXIDE REDUCTASE"/>
    <property type="match status" value="1"/>
</dbReference>
<evidence type="ECO:0000313" key="15">
    <source>
        <dbReference type="EMBL" id="CAA9552847.1"/>
    </source>
</evidence>
<organism evidence="15">
    <name type="scientific">uncultured Thermomicrobiales bacterium</name>
    <dbReference type="NCBI Taxonomy" id="1645740"/>
    <lineage>
        <taxon>Bacteria</taxon>
        <taxon>Pseudomonadati</taxon>
        <taxon>Thermomicrobiota</taxon>
        <taxon>Thermomicrobia</taxon>
        <taxon>Thermomicrobiales</taxon>
        <taxon>environmental samples</taxon>
    </lineage>
</organism>
<dbReference type="SUPFAM" id="SSF52833">
    <property type="entry name" value="Thioredoxin-like"/>
    <property type="match status" value="1"/>
</dbReference>
<keyword evidence="7" id="KW-1015">Disulfide bond</keyword>
<keyword evidence="5" id="KW-0049">Antioxidant</keyword>
<evidence type="ECO:0000256" key="4">
    <source>
        <dbReference type="ARBA" id="ARBA00022559"/>
    </source>
</evidence>
<comment type="function">
    <text evidence="1">Thiol-specific peroxidase that catalyzes the reduction of hydrogen peroxide and organic hydroperoxides to water and alcohols, respectively. Plays a role in cell protection against oxidative stress by detoxifying peroxides and as sensor of hydrogen peroxide-mediated signaling events.</text>
</comment>
<comment type="subunit">
    <text evidence="2">Monomer.</text>
</comment>
<dbReference type="PROSITE" id="PS51352">
    <property type="entry name" value="THIOREDOXIN_2"/>
    <property type="match status" value="1"/>
</dbReference>
<dbReference type="EMBL" id="CADCWJ010000234">
    <property type="protein sequence ID" value="CAA9552847.1"/>
    <property type="molecule type" value="Genomic_DNA"/>
</dbReference>
<dbReference type="Pfam" id="PF00578">
    <property type="entry name" value="AhpC-TSA"/>
    <property type="match status" value="1"/>
</dbReference>
<keyword evidence="4" id="KW-0575">Peroxidase</keyword>
<feature type="domain" description="Thioredoxin" evidence="14">
    <location>
        <begin position="3"/>
        <end position="148"/>
    </location>
</feature>
<comment type="similarity">
    <text evidence="10">Belongs to the peroxiredoxin family. BCP/PrxQ subfamily.</text>
</comment>
<dbReference type="CDD" id="cd03017">
    <property type="entry name" value="PRX_BCP"/>
    <property type="match status" value="1"/>
</dbReference>
<dbReference type="PANTHER" id="PTHR42801:SF4">
    <property type="entry name" value="AHPC_TSA FAMILY PROTEIN"/>
    <property type="match status" value="1"/>
</dbReference>
<dbReference type="GO" id="GO:0045454">
    <property type="term" value="P:cell redox homeostasis"/>
    <property type="evidence" value="ECO:0007669"/>
    <property type="project" value="TreeGrafter"/>
</dbReference>
<dbReference type="InterPro" id="IPR036249">
    <property type="entry name" value="Thioredoxin-like_sf"/>
</dbReference>
<evidence type="ECO:0000256" key="12">
    <source>
        <dbReference type="ARBA" id="ARBA00049091"/>
    </source>
</evidence>
<reference evidence="15" key="1">
    <citation type="submission" date="2020-02" db="EMBL/GenBank/DDBJ databases">
        <authorList>
            <person name="Meier V. D."/>
        </authorList>
    </citation>
    <scope>NUCLEOTIDE SEQUENCE</scope>
    <source>
        <strain evidence="15">AVDCRST_MAG87</strain>
    </source>
</reference>
<keyword evidence="8" id="KW-0676">Redox-active center</keyword>
<evidence type="ECO:0000256" key="8">
    <source>
        <dbReference type="ARBA" id="ARBA00023284"/>
    </source>
</evidence>